<feature type="compositionally biased region" description="Basic and acidic residues" evidence="1">
    <location>
        <begin position="91"/>
        <end position="108"/>
    </location>
</feature>
<feature type="region of interest" description="Disordered" evidence="1">
    <location>
        <begin position="82"/>
        <end position="108"/>
    </location>
</feature>
<evidence type="ECO:0000313" key="2">
    <source>
        <dbReference type="EMBL" id="CAL1677926.1"/>
    </source>
</evidence>
<dbReference type="AlphaFoldDB" id="A0AAV2NFL6"/>
<sequence length="115" mass="12616">MGLTVHPRGLRVAYGGLMYAAIAKNGEPINGIKAGILWDIVVSVSISRRDDDEGDDDDNRVATQITDFTTTLKAFAISGAREHVSSPNRARANERVTNESQVKRKERGSIYELVD</sequence>
<name>A0AAV2NFL6_9HYME</name>
<protein>
    <submittedName>
        <fullName evidence="2">Uncharacterized protein</fullName>
    </submittedName>
</protein>
<organism evidence="2 3">
    <name type="scientific">Lasius platythorax</name>
    <dbReference type="NCBI Taxonomy" id="488582"/>
    <lineage>
        <taxon>Eukaryota</taxon>
        <taxon>Metazoa</taxon>
        <taxon>Ecdysozoa</taxon>
        <taxon>Arthropoda</taxon>
        <taxon>Hexapoda</taxon>
        <taxon>Insecta</taxon>
        <taxon>Pterygota</taxon>
        <taxon>Neoptera</taxon>
        <taxon>Endopterygota</taxon>
        <taxon>Hymenoptera</taxon>
        <taxon>Apocrita</taxon>
        <taxon>Aculeata</taxon>
        <taxon>Formicoidea</taxon>
        <taxon>Formicidae</taxon>
        <taxon>Formicinae</taxon>
        <taxon>Lasius</taxon>
        <taxon>Lasius</taxon>
    </lineage>
</organism>
<reference evidence="2" key="1">
    <citation type="submission" date="2024-04" db="EMBL/GenBank/DDBJ databases">
        <authorList>
            <consortium name="Molecular Ecology Group"/>
        </authorList>
    </citation>
    <scope>NUCLEOTIDE SEQUENCE</scope>
</reference>
<gene>
    <name evidence="2" type="ORF">LPLAT_LOCUS3859</name>
</gene>
<accession>A0AAV2NFL6</accession>
<dbReference type="EMBL" id="OZ034836">
    <property type="protein sequence ID" value="CAL1677926.1"/>
    <property type="molecule type" value="Genomic_DNA"/>
</dbReference>
<evidence type="ECO:0000313" key="3">
    <source>
        <dbReference type="Proteomes" id="UP001497644"/>
    </source>
</evidence>
<evidence type="ECO:0000256" key="1">
    <source>
        <dbReference type="SAM" id="MobiDB-lite"/>
    </source>
</evidence>
<keyword evidence="3" id="KW-1185">Reference proteome</keyword>
<dbReference type="Proteomes" id="UP001497644">
    <property type="component" value="Chromosome 13"/>
</dbReference>
<proteinExistence type="predicted"/>